<dbReference type="EMBL" id="PDCK01000043">
    <property type="protein sequence ID" value="PRQ28439.1"/>
    <property type="molecule type" value="Genomic_DNA"/>
</dbReference>
<comment type="caution">
    <text evidence="2">The sequence shown here is derived from an EMBL/GenBank/DDBJ whole genome shotgun (WGS) entry which is preliminary data.</text>
</comment>
<dbReference type="Proteomes" id="UP000238479">
    <property type="component" value="Chromosome 5"/>
</dbReference>
<evidence type="ECO:0000313" key="2">
    <source>
        <dbReference type="EMBL" id="PRQ28439.1"/>
    </source>
</evidence>
<accession>A0A2P6Q2S5</accession>
<evidence type="ECO:0000256" key="1">
    <source>
        <dbReference type="SAM" id="MobiDB-lite"/>
    </source>
</evidence>
<sequence length="178" mass="20181">MICKEVYHKAPGMLFVSGFLKKIIHHFLGLLRVFRGEQDTAASASGQHQKQAQPAKLHDPRPGELEEILIATGSKVEERDPSDDRHCRICDTSGDHSTETCPKRSKAYVVLCGICDDGPCQNEADHKEEHYEELLFCYICNKVGEHWTENCPDNDCDFDPPNGWDLTENKRIDLFPPL</sequence>
<gene>
    <name evidence="2" type="ORF">RchiOBHm_Chr5g0003061</name>
</gene>
<organism evidence="2 3">
    <name type="scientific">Rosa chinensis</name>
    <name type="common">China rose</name>
    <dbReference type="NCBI Taxonomy" id="74649"/>
    <lineage>
        <taxon>Eukaryota</taxon>
        <taxon>Viridiplantae</taxon>
        <taxon>Streptophyta</taxon>
        <taxon>Embryophyta</taxon>
        <taxon>Tracheophyta</taxon>
        <taxon>Spermatophyta</taxon>
        <taxon>Magnoliopsida</taxon>
        <taxon>eudicotyledons</taxon>
        <taxon>Gunneridae</taxon>
        <taxon>Pentapetalae</taxon>
        <taxon>rosids</taxon>
        <taxon>fabids</taxon>
        <taxon>Rosales</taxon>
        <taxon>Rosaceae</taxon>
        <taxon>Rosoideae</taxon>
        <taxon>Rosoideae incertae sedis</taxon>
        <taxon>Rosa</taxon>
    </lineage>
</organism>
<keyword evidence="3" id="KW-1185">Reference proteome</keyword>
<evidence type="ECO:0000313" key="3">
    <source>
        <dbReference type="Proteomes" id="UP000238479"/>
    </source>
</evidence>
<reference evidence="2 3" key="1">
    <citation type="journal article" date="2018" name="Nat. Genet.">
        <title>The Rosa genome provides new insights in the design of modern roses.</title>
        <authorList>
            <person name="Bendahmane M."/>
        </authorList>
    </citation>
    <scope>NUCLEOTIDE SEQUENCE [LARGE SCALE GENOMIC DNA]</scope>
    <source>
        <strain evidence="3">cv. Old Blush</strain>
    </source>
</reference>
<dbReference type="Gramene" id="PRQ28439">
    <property type="protein sequence ID" value="PRQ28439"/>
    <property type="gene ID" value="RchiOBHm_Chr5g0003061"/>
</dbReference>
<dbReference type="AlphaFoldDB" id="A0A2P6Q2S5"/>
<name>A0A2P6Q2S5_ROSCH</name>
<proteinExistence type="predicted"/>
<feature type="region of interest" description="Disordered" evidence="1">
    <location>
        <begin position="41"/>
        <end position="63"/>
    </location>
</feature>
<feature type="compositionally biased region" description="Polar residues" evidence="1">
    <location>
        <begin position="41"/>
        <end position="52"/>
    </location>
</feature>
<protein>
    <submittedName>
        <fullName evidence="2">Putative transcription factor interactor and regulator CCHC(Zn) family</fullName>
    </submittedName>
</protein>